<sequence length="312" mass="33248">MNKGRASVLLGCLLVLAASGGIRGDGKYNGVVVFDRWGGCHLYGGAYVMEISEQVKGLLRPYADQAVLIDAKEVWQPINPGDGLIRKLAVLGPSEETTAVQFGRPPLLDDLELKVFANFRAASGPELILELKNNGTSKRGVDMDALAPTLLAKRQEVECFCPSDGPSCLAVTRTNINFLHQHPVAGACSVNGRSRTVRLWLSPGVAVQKAFELGPGQSIEVSLQFDLSAGEYEFLAGYGAGVHQSRTLASNRIAFDVDGQGQPHLVGLAAEAATGTRTREACGGIARADVFLWPTPLKTRGCPWPTPLKTPA</sequence>
<protein>
    <submittedName>
        <fullName evidence="1">Uncharacterized protein</fullName>
    </submittedName>
</protein>
<reference evidence="1 2" key="1">
    <citation type="submission" date="2020-10" db="EMBL/GenBank/DDBJ databases">
        <title>Complete genome sequence of Paludibaculum fermentans P105T, a facultatively anaerobic acidobacterium capable of dissimilatory Fe(III) reduction.</title>
        <authorList>
            <person name="Dedysh S.N."/>
            <person name="Beletsky A.V."/>
            <person name="Kulichevskaya I.S."/>
            <person name="Mardanov A.V."/>
            <person name="Ravin N.V."/>
        </authorList>
    </citation>
    <scope>NUCLEOTIDE SEQUENCE [LARGE SCALE GENOMIC DNA]</scope>
    <source>
        <strain evidence="1 2">P105</strain>
    </source>
</reference>
<dbReference type="EMBL" id="CP063849">
    <property type="protein sequence ID" value="QOY90368.1"/>
    <property type="molecule type" value="Genomic_DNA"/>
</dbReference>
<dbReference type="AlphaFoldDB" id="A0A7S7SMW6"/>
<keyword evidence="2" id="KW-1185">Reference proteome</keyword>
<dbReference type="RefSeq" id="WP_194452033.1">
    <property type="nucleotide sequence ID" value="NZ_CP063849.1"/>
</dbReference>
<accession>A0A7S7SMW6</accession>
<name>A0A7S7SMW6_PALFE</name>
<dbReference type="KEGG" id="pfer:IRI77_10550"/>
<evidence type="ECO:0000313" key="2">
    <source>
        <dbReference type="Proteomes" id="UP000593892"/>
    </source>
</evidence>
<proteinExistence type="predicted"/>
<gene>
    <name evidence="1" type="ORF">IRI77_10550</name>
</gene>
<organism evidence="1 2">
    <name type="scientific">Paludibaculum fermentans</name>
    <dbReference type="NCBI Taxonomy" id="1473598"/>
    <lineage>
        <taxon>Bacteria</taxon>
        <taxon>Pseudomonadati</taxon>
        <taxon>Acidobacteriota</taxon>
        <taxon>Terriglobia</taxon>
        <taxon>Bryobacterales</taxon>
        <taxon>Bryobacteraceae</taxon>
        <taxon>Paludibaculum</taxon>
    </lineage>
</organism>
<dbReference type="Proteomes" id="UP000593892">
    <property type="component" value="Chromosome"/>
</dbReference>
<evidence type="ECO:0000313" key="1">
    <source>
        <dbReference type="EMBL" id="QOY90368.1"/>
    </source>
</evidence>